<feature type="region of interest" description="Disordered" evidence="1">
    <location>
        <begin position="225"/>
        <end position="280"/>
    </location>
</feature>
<dbReference type="Proteomes" id="UP000827092">
    <property type="component" value="Unassembled WGS sequence"/>
</dbReference>
<keyword evidence="3" id="KW-1185">Reference proteome</keyword>
<organism evidence="2 3">
    <name type="scientific">Oedothorax gibbosus</name>
    <dbReference type="NCBI Taxonomy" id="931172"/>
    <lineage>
        <taxon>Eukaryota</taxon>
        <taxon>Metazoa</taxon>
        <taxon>Ecdysozoa</taxon>
        <taxon>Arthropoda</taxon>
        <taxon>Chelicerata</taxon>
        <taxon>Arachnida</taxon>
        <taxon>Araneae</taxon>
        <taxon>Araneomorphae</taxon>
        <taxon>Entelegynae</taxon>
        <taxon>Araneoidea</taxon>
        <taxon>Linyphiidae</taxon>
        <taxon>Erigoninae</taxon>
        <taxon>Oedothorax</taxon>
    </lineage>
</organism>
<proteinExistence type="predicted"/>
<dbReference type="EMBL" id="JAFNEN010000368">
    <property type="protein sequence ID" value="KAG8184607.1"/>
    <property type="molecule type" value="Genomic_DNA"/>
</dbReference>
<evidence type="ECO:0000313" key="3">
    <source>
        <dbReference type="Proteomes" id="UP000827092"/>
    </source>
</evidence>
<feature type="compositionally biased region" description="Basic and acidic residues" evidence="1">
    <location>
        <begin position="435"/>
        <end position="445"/>
    </location>
</feature>
<feature type="region of interest" description="Disordered" evidence="1">
    <location>
        <begin position="421"/>
        <end position="445"/>
    </location>
</feature>
<name>A0AAV6UKD8_9ARAC</name>
<accession>A0AAV6UKD8</accession>
<comment type="caution">
    <text evidence="2">The sequence shown here is derived from an EMBL/GenBank/DDBJ whole genome shotgun (WGS) entry which is preliminary data.</text>
</comment>
<dbReference type="AlphaFoldDB" id="A0AAV6UKD8"/>
<feature type="compositionally biased region" description="Pro residues" evidence="1">
    <location>
        <begin position="346"/>
        <end position="359"/>
    </location>
</feature>
<protein>
    <submittedName>
        <fullName evidence="2">Uncharacterized protein</fullName>
    </submittedName>
</protein>
<reference evidence="2 3" key="1">
    <citation type="journal article" date="2022" name="Nat. Ecol. Evol.">
        <title>A masculinizing supergene underlies an exaggerated male reproductive morph in a spider.</title>
        <authorList>
            <person name="Hendrickx F."/>
            <person name="De Corte Z."/>
            <person name="Sonet G."/>
            <person name="Van Belleghem S.M."/>
            <person name="Kostlbacher S."/>
            <person name="Vangestel C."/>
        </authorList>
    </citation>
    <scope>NUCLEOTIDE SEQUENCE [LARGE SCALE GENOMIC DNA]</scope>
    <source>
        <strain evidence="2">W744_W776</strain>
    </source>
</reference>
<feature type="region of interest" description="Disordered" evidence="1">
    <location>
        <begin position="296"/>
        <end position="395"/>
    </location>
</feature>
<feature type="region of interest" description="Disordered" evidence="1">
    <location>
        <begin position="170"/>
        <end position="194"/>
    </location>
</feature>
<feature type="compositionally biased region" description="Polar residues" evidence="1">
    <location>
        <begin position="182"/>
        <end position="191"/>
    </location>
</feature>
<evidence type="ECO:0000256" key="1">
    <source>
        <dbReference type="SAM" id="MobiDB-lite"/>
    </source>
</evidence>
<evidence type="ECO:0000313" key="2">
    <source>
        <dbReference type="EMBL" id="KAG8184607.1"/>
    </source>
</evidence>
<sequence>MRHRSLSPLPQFAISPPGGAPPLSLSFLRRSYILNGTFQGKTPHFKKGAPNNYLWTDPWRARGVLATLCHRTTRRGRCPTTHTTTTLSLQAAARTAKRSAGRFQVPSRPPEWKLPVFFLPSDRVDDVIPFPPCPCGAMRARAEPNNGGQPELAVISSDVPNNNYCEDVTPPVITRSPDFQPEESTSTTSSKRCARMSGWKTSKFFSRTMSSGEILRGLKKLSLNAAAEDAARPRKSKSGQQLKKRSSEEEGGHQRQRSPGGFRPLSKAMSVSEPGSSSSQLGIVCKKEDLKAILAGLPPLNSSPSRRRGRRGAPSPLRHTKSASFETEGGRKEPVRRAGSSEDTPPRPTPLLLKPPPPRGVTVDTPKATPSSTDTVRNARNNRNSRRDVETSASTVKWDECEEVDAVALGDAIESFLRVSMGRRSTSLRRQRPHPPAERRAKSDG</sequence>
<feature type="compositionally biased region" description="Basic and acidic residues" evidence="1">
    <location>
        <begin position="328"/>
        <end position="340"/>
    </location>
</feature>
<gene>
    <name evidence="2" type="ORF">JTE90_005220</name>
</gene>